<proteinExistence type="inferred from homology"/>
<comment type="caution">
    <text evidence="13">The sequence shown here is derived from an EMBL/GenBank/DDBJ whole genome shotgun (WGS) entry which is preliminary data.</text>
</comment>
<keyword evidence="5" id="KW-0507">mRNA processing</keyword>
<dbReference type="SUPFAM" id="SSF50182">
    <property type="entry name" value="Sm-like ribonucleoproteins"/>
    <property type="match status" value="1"/>
</dbReference>
<evidence type="ECO:0000256" key="1">
    <source>
        <dbReference type="ARBA" id="ARBA00004123"/>
    </source>
</evidence>
<evidence type="ECO:0000256" key="9">
    <source>
        <dbReference type="ARBA" id="ARBA00023274"/>
    </source>
</evidence>
<gene>
    <name evidence="13" type="ORF">PhCBS80983_g03507</name>
</gene>
<evidence type="ECO:0000256" key="4">
    <source>
        <dbReference type="ARBA" id="ARBA00022490"/>
    </source>
</evidence>
<keyword evidence="8" id="KW-0539">Nucleus</keyword>
<reference evidence="13 14" key="1">
    <citation type="journal article" date="2019" name="Sci. Rep.">
        <title>Comparative genomics of chytrid fungi reveal insights into the obligate biotrophic and pathogenic lifestyle of Synchytrium endobioticum.</title>
        <authorList>
            <person name="van de Vossenberg B.T.L.H."/>
            <person name="Warris S."/>
            <person name="Nguyen H.D.T."/>
            <person name="van Gent-Pelzer M.P.E."/>
            <person name="Joly D.L."/>
            <person name="van de Geest H.C."/>
            <person name="Bonants P.J.M."/>
            <person name="Smith D.S."/>
            <person name="Levesque C.A."/>
            <person name="van der Lee T.A.J."/>
        </authorList>
    </citation>
    <scope>NUCLEOTIDE SEQUENCE [LARGE SCALE GENOMIC DNA]</scope>
    <source>
        <strain evidence="13 14">CBS 809.83</strain>
    </source>
</reference>
<dbReference type="GO" id="GO:0005685">
    <property type="term" value="C:U1 snRNP"/>
    <property type="evidence" value="ECO:0007669"/>
    <property type="project" value="TreeGrafter"/>
</dbReference>
<dbReference type="InterPro" id="IPR050914">
    <property type="entry name" value="snRNP_SmB/NAA38-like"/>
</dbReference>
<dbReference type="AlphaFoldDB" id="A0A507E467"/>
<evidence type="ECO:0000256" key="3">
    <source>
        <dbReference type="ARBA" id="ARBA00009123"/>
    </source>
</evidence>
<dbReference type="InterPro" id="IPR047575">
    <property type="entry name" value="Sm"/>
</dbReference>
<comment type="subcellular location">
    <subcellularLocation>
        <location evidence="2">Cytoplasm</location>
    </subcellularLocation>
    <subcellularLocation>
        <location evidence="1">Nucleus</location>
    </subcellularLocation>
</comment>
<name>A0A507E467_9FUNG</name>
<evidence type="ECO:0000313" key="14">
    <source>
        <dbReference type="Proteomes" id="UP000318582"/>
    </source>
</evidence>
<dbReference type="FunFam" id="2.30.30.100:FF:000047">
    <property type="entry name" value="Small nuclear ribonucleoprotein SmB, putative"/>
    <property type="match status" value="1"/>
</dbReference>
<dbReference type="PROSITE" id="PS52002">
    <property type="entry name" value="SM"/>
    <property type="match status" value="1"/>
</dbReference>
<sequence length="283" mass="29403">MVRSPNKSREGTYAHVDFGKGEDLAASYELGDAVSISRNSKILALLNYRLRITVLDGRTLIGQMLAFDKHMNMVLADCEEFRKIKQKGKSGDVQAEREEKRTLGLVILRGETIVSLSVEAPPPASDDSRARTAANMTGPGMGRPAGRGLPMAPAGMAPMGLGGPVRGVGGPAPGMMAPQMGRGAPPVQYGRPMMPPPGMGRPGPPPMGPPMGAPPFGRGMPMPPGFRPPPGGPPPGGFRPPMPGMPGAPPMGMPGMGMPPRPGFPPGPPPGFRPGGPMPPRPQ</sequence>
<dbReference type="GO" id="GO:0003723">
    <property type="term" value="F:RNA binding"/>
    <property type="evidence" value="ECO:0007669"/>
    <property type="project" value="UniProtKB-KW"/>
</dbReference>
<dbReference type="GO" id="GO:0005686">
    <property type="term" value="C:U2 snRNP"/>
    <property type="evidence" value="ECO:0007669"/>
    <property type="project" value="TreeGrafter"/>
</dbReference>
<keyword evidence="9" id="KW-0687">Ribonucleoprotein</keyword>
<evidence type="ECO:0000259" key="12">
    <source>
        <dbReference type="PROSITE" id="PS52002"/>
    </source>
</evidence>
<dbReference type="EMBL" id="QEAQ01000045">
    <property type="protein sequence ID" value="TPX57900.1"/>
    <property type="molecule type" value="Genomic_DNA"/>
</dbReference>
<evidence type="ECO:0000256" key="6">
    <source>
        <dbReference type="ARBA" id="ARBA00022884"/>
    </source>
</evidence>
<evidence type="ECO:0000256" key="10">
    <source>
        <dbReference type="ARBA" id="ARBA00041355"/>
    </source>
</evidence>
<dbReference type="GO" id="GO:0070990">
    <property type="term" value="F:snRNP binding"/>
    <property type="evidence" value="ECO:0007669"/>
    <property type="project" value="TreeGrafter"/>
</dbReference>
<dbReference type="GO" id="GO:0005682">
    <property type="term" value="C:U5 snRNP"/>
    <property type="evidence" value="ECO:0007669"/>
    <property type="project" value="TreeGrafter"/>
</dbReference>
<dbReference type="Proteomes" id="UP000318582">
    <property type="component" value="Unassembled WGS sequence"/>
</dbReference>
<dbReference type="CDD" id="cd01717">
    <property type="entry name" value="Sm_B"/>
    <property type="match status" value="1"/>
</dbReference>
<feature type="region of interest" description="Disordered" evidence="11">
    <location>
        <begin position="223"/>
        <end position="283"/>
    </location>
</feature>
<dbReference type="GO" id="GO:0005687">
    <property type="term" value="C:U4 snRNP"/>
    <property type="evidence" value="ECO:0007669"/>
    <property type="project" value="TreeGrafter"/>
</dbReference>
<evidence type="ECO:0000256" key="8">
    <source>
        <dbReference type="ARBA" id="ARBA00023242"/>
    </source>
</evidence>
<dbReference type="GO" id="GO:0046540">
    <property type="term" value="C:U4/U6 x U5 tri-snRNP complex"/>
    <property type="evidence" value="ECO:0007669"/>
    <property type="project" value="TreeGrafter"/>
</dbReference>
<evidence type="ECO:0000256" key="2">
    <source>
        <dbReference type="ARBA" id="ARBA00004496"/>
    </source>
</evidence>
<dbReference type="InterPro" id="IPR010920">
    <property type="entry name" value="LSM_dom_sf"/>
</dbReference>
<dbReference type="GO" id="GO:0005737">
    <property type="term" value="C:cytoplasm"/>
    <property type="evidence" value="ECO:0007669"/>
    <property type="project" value="UniProtKB-SubCell"/>
</dbReference>
<dbReference type="STRING" id="109895.A0A507E467"/>
<dbReference type="Pfam" id="PF01423">
    <property type="entry name" value="LSM"/>
    <property type="match status" value="1"/>
</dbReference>
<evidence type="ECO:0000256" key="7">
    <source>
        <dbReference type="ARBA" id="ARBA00023187"/>
    </source>
</evidence>
<dbReference type="GO" id="GO:0071004">
    <property type="term" value="C:U2-type prespliceosome"/>
    <property type="evidence" value="ECO:0007669"/>
    <property type="project" value="TreeGrafter"/>
</dbReference>
<protein>
    <recommendedName>
        <fullName evidence="10">Sm protein B</fullName>
    </recommendedName>
</protein>
<evidence type="ECO:0000256" key="5">
    <source>
        <dbReference type="ARBA" id="ARBA00022664"/>
    </source>
</evidence>
<evidence type="ECO:0000313" key="13">
    <source>
        <dbReference type="EMBL" id="TPX57900.1"/>
    </source>
</evidence>
<keyword evidence="4" id="KW-0963">Cytoplasm</keyword>
<dbReference type="GO" id="GO:0071013">
    <property type="term" value="C:catalytic step 2 spliceosome"/>
    <property type="evidence" value="ECO:0007669"/>
    <property type="project" value="TreeGrafter"/>
</dbReference>
<dbReference type="SMART" id="SM00651">
    <property type="entry name" value="Sm"/>
    <property type="match status" value="1"/>
</dbReference>
<keyword evidence="7" id="KW-0508">mRNA splicing</keyword>
<keyword evidence="14" id="KW-1185">Reference proteome</keyword>
<accession>A0A507E467</accession>
<comment type="similarity">
    <text evidence="3">Belongs to the snRNP SmB/SmN family.</text>
</comment>
<dbReference type="PANTHER" id="PTHR10701">
    <property type="entry name" value="SMALL NUCLEAR RIBONUCLEOPROTEIN-ASSOCIATED PROTEIN B AND N"/>
    <property type="match status" value="1"/>
</dbReference>
<evidence type="ECO:0000256" key="11">
    <source>
        <dbReference type="SAM" id="MobiDB-lite"/>
    </source>
</evidence>
<dbReference type="Gene3D" id="2.30.30.100">
    <property type="match status" value="1"/>
</dbReference>
<dbReference type="PANTHER" id="PTHR10701:SF0">
    <property type="entry name" value="SMALL NUCLEAR RIBONUCLEOPROTEIN-ASSOCIATED PROTEIN B"/>
    <property type="match status" value="1"/>
</dbReference>
<feature type="domain" description="Sm" evidence="12">
    <location>
        <begin position="37"/>
        <end position="122"/>
    </location>
</feature>
<dbReference type="InterPro" id="IPR001163">
    <property type="entry name" value="Sm_dom_euk/arc"/>
</dbReference>
<dbReference type="GO" id="GO:0000398">
    <property type="term" value="P:mRNA splicing, via spliceosome"/>
    <property type="evidence" value="ECO:0007669"/>
    <property type="project" value="TreeGrafter"/>
</dbReference>
<organism evidence="13 14">
    <name type="scientific">Powellomyces hirtus</name>
    <dbReference type="NCBI Taxonomy" id="109895"/>
    <lineage>
        <taxon>Eukaryota</taxon>
        <taxon>Fungi</taxon>
        <taxon>Fungi incertae sedis</taxon>
        <taxon>Chytridiomycota</taxon>
        <taxon>Chytridiomycota incertae sedis</taxon>
        <taxon>Chytridiomycetes</taxon>
        <taxon>Spizellomycetales</taxon>
        <taxon>Powellomycetaceae</taxon>
        <taxon>Powellomyces</taxon>
    </lineage>
</organism>
<keyword evidence="6" id="KW-0694">RNA-binding</keyword>